<dbReference type="Pfam" id="PF18929">
    <property type="entry name" value="DUF5678"/>
    <property type="match status" value="1"/>
</dbReference>
<sequence>MTKGKKSDYEWFLKADLSQYKGKYVAIVDRKIVSSGKNAKSVYLKALKRLPKTRPTLAKIPPENMMVLLVVSNDKLH</sequence>
<organism evidence="2 3">
    <name type="scientific">Candidatus Woesebacteria bacterium RIFCSPHIGHO2_12_FULL_41_24</name>
    <dbReference type="NCBI Taxonomy" id="1802510"/>
    <lineage>
        <taxon>Bacteria</taxon>
        <taxon>Candidatus Woeseibacteriota</taxon>
    </lineage>
</organism>
<dbReference type="Proteomes" id="UP000178603">
    <property type="component" value="Unassembled WGS sequence"/>
</dbReference>
<name>A0A1F8AQN2_9BACT</name>
<dbReference type="EMBL" id="MGGW01000018">
    <property type="protein sequence ID" value="OGM54082.1"/>
    <property type="molecule type" value="Genomic_DNA"/>
</dbReference>
<feature type="domain" description="DUF5678" evidence="1">
    <location>
        <begin position="17"/>
        <end position="63"/>
    </location>
</feature>
<protein>
    <recommendedName>
        <fullName evidence="1">DUF5678 domain-containing protein</fullName>
    </recommendedName>
</protein>
<gene>
    <name evidence="2" type="ORF">A3E44_02660</name>
</gene>
<evidence type="ECO:0000313" key="2">
    <source>
        <dbReference type="EMBL" id="OGM54082.1"/>
    </source>
</evidence>
<dbReference type="InterPro" id="IPR043734">
    <property type="entry name" value="DUF5678"/>
</dbReference>
<comment type="caution">
    <text evidence="2">The sequence shown here is derived from an EMBL/GenBank/DDBJ whole genome shotgun (WGS) entry which is preliminary data.</text>
</comment>
<reference evidence="2 3" key="1">
    <citation type="journal article" date="2016" name="Nat. Commun.">
        <title>Thousands of microbial genomes shed light on interconnected biogeochemical processes in an aquifer system.</title>
        <authorList>
            <person name="Anantharaman K."/>
            <person name="Brown C.T."/>
            <person name="Hug L.A."/>
            <person name="Sharon I."/>
            <person name="Castelle C.J."/>
            <person name="Probst A.J."/>
            <person name="Thomas B.C."/>
            <person name="Singh A."/>
            <person name="Wilkins M.J."/>
            <person name="Karaoz U."/>
            <person name="Brodie E.L."/>
            <person name="Williams K.H."/>
            <person name="Hubbard S.S."/>
            <person name="Banfield J.F."/>
        </authorList>
    </citation>
    <scope>NUCLEOTIDE SEQUENCE [LARGE SCALE GENOMIC DNA]</scope>
</reference>
<accession>A0A1F8AQN2</accession>
<dbReference type="AlphaFoldDB" id="A0A1F8AQN2"/>
<evidence type="ECO:0000313" key="3">
    <source>
        <dbReference type="Proteomes" id="UP000178603"/>
    </source>
</evidence>
<evidence type="ECO:0000259" key="1">
    <source>
        <dbReference type="Pfam" id="PF18929"/>
    </source>
</evidence>
<proteinExistence type="predicted"/>